<sequence>MSEYLPQALVEQILLKLPPITLVRLTLVSKSWQCFIQSDYFISLHLQNSPSSLLLCISTNTLSAQWSLTNINPFPSPTITRLPPLFPVALSSLFLFIQSLNGVVCLIQKLFLPQQAIILWNPSIRRHLILQIPPIEDIVALGFGFDSKNNDFKLIKLFNPDLQVEIYSLNEGSWRGIDFSIRQELGLVRFSDTRCFVNGYVHWIAEYSTQEGRKVLLLKFDVEKEKFGKMKLPRKLVMVPFSRMEVTVIEGCLSMLLYDGVPPLQGSNGWCDIWMMREYGVAESWIKIGKVHLPDGGYVFGVSTSSNVFVNWSNWSGIEFSSLHSLDPNTQEVTDIGIPGRAITACEYTGSLVLLNKT</sequence>
<dbReference type="PANTHER" id="PTHR31672:SF13">
    <property type="entry name" value="F-BOX PROTEIN CPR30-LIKE"/>
    <property type="match status" value="1"/>
</dbReference>
<dbReference type="InterPro" id="IPR011043">
    <property type="entry name" value="Gal_Oxase/kelch_b-propeller"/>
</dbReference>
<protein>
    <recommendedName>
        <fullName evidence="1">F-box domain-containing protein</fullName>
    </recommendedName>
</protein>
<reference evidence="2 3" key="1">
    <citation type="journal article" date="2017" name="Plant Biotechnol. J.">
        <title>A comprehensive draft genome sequence for lupin (Lupinus angustifolius), an emerging health food: insights into plant-microbe interactions and legume evolution.</title>
        <authorList>
            <person name="Hane J.K."/>
            <person name="Ming Y."/>
            <person name="Kamphuis L.G."/>
            <person name="Nelson M.N."/>
            <person name="Garg G."/>
            <person name="Atkins C.A."/>
            <person name="Bayer P.E."/>
            <person name="Bravo A."/>
            <person name="Bringans S."/>
            <person name="Cannon S."/>
            <person name="Edwards D."/>
            <person name="Foley R."/>
            <person name="Gao L.L."/>
            <person name="Harrison M.J."/>
            <person name="Huang W."/>
            <person name="Hurgobin B."/>
            <person name="Li S."/>
            <person name="Liu C.W."/>
            <person name="McGrath A."/>
            <person name="Morahan G."/>
            <person name="Murray J."/>
            <person name="Weller J."/>
            <person name="Jian J."/>
            <person name="Singh K.B."/>
        </authorList>
    </citation>
    <scope>NUCLEOTIDE SEQUENCE [LARGE SCALE GENOMIC DNA]</scope>
    <source>
        <strain evidence="3">cv. Tanjil</strain>
        <tissue evidence="2">Whole plant</tissue>
    </source>
</reference>
<dbReference type="InterPro" id="IPR006527">
    <property type="entry name" value="F-box-assoc_dom_typ1"/>
</dbReference>
<accession>A0A4P1R0F2</accession>
<dbReference type="SMART" id="SM00256">
    <property type="entry name" value="FBOX"/>
    <property type="match status" value="1"/>
</dbReference>
<dbReference type="OrthoDB" id="5314306at2759"/>
<name>A0A4P1R0F2_LUPAN</name>
<feature type="domain" description="F-box" evidence="1">
    <location>
        <begin position="1"/>
        <end position="44"/>
    </location>
</feature>
<dbReference type="NCBIfam" id="TIGR01640">
    <property type="entry name" value="F_box_assoc_1"/>
    <property type="match status" value="1"/>
</dbReference>
<dbReference type="Gramene" id="OIV99088">
    <property type="protein sequence ID" value="OIV99088"/>
    <property type="gene ID" value="TanjilG_32347"/>
</dbReference>
<organism evidence="2 3">
    <name type="scientific">Lupinus angustifolius</name>
    <name type="common">Narrow-leaved blue lupine</name>
    <dbReference type="NCBI Taxonomy" id="3871"/>
    <lineage>
        <taxon>Eukaryota</taxon>
        <taxon>Viridiplantae</taxon>
        <taxon>Streptophyta</taxon>
        <taxon>Embryophyta</taxon>
        <taxon>Tracheophyta</taxon>
        <taxon>Spermatophyta</taxon>
        <taxon>Magnoliopsida</taxon>
        <taxon>eudicotyledons</taxon>
        <taxon>Gunneridae</taxon>
        <taxon>Pentapetalae</taxon>
        <taxon>rosids</taxon>
        <taxon>fabids</taxon>
        <taxon>Fabales</taxon>
        <taxon>Fabaceae</taxon>
        <taxon>Papilionoideae</taxon>
        <taxon>50 kb inversion clade</taxon>
        <taxon>genistoids sensu lato</taxon>
        <taxon>core genistoids</taxon>
        <taxon>Genisteae</taxon>
        <taxon>Lupinus</taxon>
    </lineage>
</organism>
<evidence type="ECO:0000313" key="3">
    <source>
        <dbReference type="Proteomes" id="UP000188354"/>
    </source>
</evidence>
<dbReference type="InterPro" id="IPR036047">
    <property type="entry name" value="F-box-like_dom_sf"/>
</dbReference>
<dbReference type="AlphaFoldDB" id="A0A4P1R0F2"/>
<dbReference type="KEGG" id="lang:109363373"/>
<proteinExistence type="predicted"/>
<dbReference type="PANTHER" id="PTHR31672">
    <property type="entry name" value="BNACNNG10540D PROTEIN"/>
    <property type="match status" value="1"/>
</dbReference>
<dbReference type="SUPFAM" id="SSF81383">
    <property type="entry name" value="F-box domain"/>
    <property type="match status" value="1"/>
</dbReference>
<dbReference type="STRING" id="3871.A0A4P1R0F2"/>
<dbReference type="SUPFAM" id="SSF50965">
    <property type="entry name" value="Galactose oxidase, central domain"/>
    <property type="match status" value="1"/>
</dbReference>
<dbReference type="PROSITE" id="PS50181">
    <property type="entry name" value="FBOX"/>
    <property type="match status" value="1"/>
</dbReference>
<evidence type="ECO:0000313" key="2">
    <source>
        <dbReference type="EMBL" id="OIV99088.1"/>
    </source>
</evidence>
<dbReference type="InterPro" id="IPR017451">
    <property type="entry name" value="F-box-assoc_interact_dom"/>
</dbReference>
<dbReference type="InterPro" id="IPR001810">
    <property type="entry name" value="F-box_dom"/>
</dbReference>
<keyword evidence="3" id="KW-1185">Reference proteome</keyword>
<dbReference type="InterPro" id="IPR050796">
    <property type="entry name" value="SCF_F-box_component"/>
</dbReference>
<dbReference type="Pfam" id="PF07734">
    <property type="entry name" value="FBA_1"/>
    <property type="match status" value="1"/>
</dbReference>
<dbReference type="Proteomes" id="UP000188354">
    <property type="component" value="Chromosome LG13"/>
</dbReference>
<dbReference type="EMBL" id="CM007373">
    <property type="protein sequence ID" value="OIV99088.1"/>
    <property type="molecule type" value="Genomic_DNA"/>
</dbReference>
<gene>
    <name evidence="2" type="ORF">TanjilG_32347</name>
</gene>
<dbReference type="Pfam" id="PF00646">
    <property type="entry name" value="F-box"/>
    <property type="match status" value="1"/>
</dbReference>
<evidence type="ECO:0000259" key="1">
    <source>
        <dbReference type="PROSITE" id="PS50181"/>
    </source>
</evidence>